<sequence length="714" mass="80297">MAAARSRKRRLAELTVDEFLASGFDSESESEPEGAAEGETLAARGTSRSVDEPDRSSLASRRKGRASEHKDQLSRLKDKDPEFYKFLQENDQSLLNFSDSDSSEDEEEQFHSLPDRLEEASEEEEDEEEGDRVPGGPTGKRRDSVPVTLAMVERWKQAAKHLTPKLFHEVVQAFRAAVSTTQGDQEGAEASKFQVTDSAVFNALVTFCIRDLFGCLEKLLFGKAPKDSSRVLQPSSSPLWGKLRLDVKAYLSAVIQLVACVAEATVAAAVLQHVGSSVLYYLTFPKQCRMLLKRMVALWSTGEETVRVLAFLVLGRVCRHKKDVFLSPVLKQMYITYVRNCKFTSPSALPLISFMQRTLTELLALDSGVAYQHAFLYIRQLAIHLRNAMTTRKKETYQSVYNWQFVHCLHLWCRALSTVGPSEALQPLIYPLSQVIIGCIKLVPTARFYPLRMHCVRALTLLSEGTGTFIPVLPFILEVFQQVDFNRRPGRMSSRPINFAVILKLSKGSLQEKAYRDGLVEQLYDLTLEYLHSQAYSIAFPELALPAVLQLKSFLRECKVANYCRQVRQLLEKVQENAEHIRSLRQSVSFGVSDQRAVDAWEKRTRDEGTPLTKYYSQWRKLRDREIQLEISGKERVWWGRGGNAGVAGKTVPSHPSCNLSWCRGCCDGADGGGTGLSLGLLPSSGLMGWRLWGRGECWTDLVTWVSYGHQGGQ</sequence>
<feature type="region of interest" description="Disordered" evidence="4">
    <location>
        <begin position="21"/>
        <end position="82"/>
    </location>
</feature>
<reference evidence="5" key="1">
    <citation type="submission" date="2025-08" db="UniProtKB">
        <authorList>
            <consortium name="Ensembl"/>
        </authorList>
    </citation>
    <scope>IDENTIFICATION</scope>
</reference>
<dbReference type="SUPFAM" id="SSF48371">
    <property type="entry name" value="ARM repeat"/>
    <property type="match status" value="1"/>
</dbReference>
<keyword evidence="3" id="KW-0539">Nucleus</keyword>
<dbReference type="Ensembl" id="ENSSSCT00060100095.1">
    <property type="protein sequence ID" value="ENSSSCP00060043432.1"/>
    <property type="gene ID" value="ENSSSCG00060073073.1"/>
</dbReference>
<evidence type="ECO:0000256" key="4">
    <source>
        <dbReference type="SAM" id="MobiDB-lite"/>
    </source>
</evidence>
<accession>A0A8D1WW22</accession>
<feature type="compositionally biased region" description="Acidic residues" evidence="4">
    <location>
        <begin position="120"/>
        <end position="130"/>
    </location>
</feature>
<organism evidence="5 6">
    <name type="scientific">Sus scrofa</name>
    <name type="common">Pig</name>
    <dbReference type="NCBI Taxonomy" id="9823"/>
    <lineage>
        <taxon>Eukaryota</taxon>
        <taxon>Metazoa</taxon>
        <taxon>Chordata</taxon>
        <taxon>Craniata</taxon>
        <taxon>Vertebrata</taxon>
        <taxon>Euteleostomi</taxon>
        <taxon>Mammalia</taxon>
        <taxon>Eutheria</taxon>
        <taxon>Laurasiatheria</taxon>
        <taxon>Artiodactyla</taxon>
        <taxon>Suina</taxon>
        <taxon>Suidae</taxon>
        <taxon>Sus</taxon>
    </lineage>
</organism>
<evidence type="ECO:0000256" key="2">
    <source>
        <dbReference type="ARBA" id="ARBA00005907"/>
    </source>
</evidence>
<dbReference type="PANTHER" id="PTHR12687">
    <property type="entry name" value="NUCLEOLAR COMPLEX 2 AND RAD4-RELATED"/>
    <property type="match status" value="1"/>
</dbReference>
<feature type="region of interest" description="Disordered" evidence="4">
    <location>
        <begin position="95"/>
        <end position="144"/>
    </location>
</feature>
<evidence type="ECO:0000313" key="6">
    <source>
        <dbReference type="Proteomes" id="UP000694723"/>
    </source>
</evidence>
<gene>
    <name evidence="5" type="primary">NOC2L</name>
</gene>
<evidence type="ECO:0000256" key="1">
    <source>
        <dbReference type="ARBA" id="ARBA00004123"/>
    </source>
</evidence>
<feature type="compositionally biased region" description="Basic and acidic residues" evidence="4">
    <location>
        <begin position="65"/>
        <end position="82"/>
    </location>
</feature>
<dbReference type="InterPro" id="IPR005343">
    <property type="entry name" value="Noc2"/>
</dbReference>
<evidence type="ECO:0008006" key="7">
    <source>
        <dbReference type="Google" id="ProtNLM"/>
    </source>
</evidence>
<comment type="subcellular location">
    <subcellularLocation>
        <location evidence="1">Nucleus</location>
    </subcellularLocation>
</comment>
<name>A0A8D1WW22_PIG</name>
<proteinExistence type="inferred from homology"/>
<dbReference type="AlphaFoldDB" id="A0A8D1WW22"/>
<comment type="similarity">
    <text evidence="2">Belongs to the NOC2 family.</text>
</comment>
<dbReference type="Pfam" id="PF03715">
    <property type="entry name" value="Noc2"/>
    <property type="match status" value="1"/>
</dbReference>
<dbReference type="PANTHER" id="PTHR12687:SF4">
    <property type="entry name" value="NUCLEOLAR COMPLEX PROTEIN 2 HOMOLOG"/>
    <property type="match status" value="1"/>
</dbReference>
<evidence type="ECO:0000313" key="5">
    <source>
        <dbReference type="Ensembl" id="ENSSSCP00060043432.1"/>
    </source>
</evidence>
<feature type="compositionally biased region" description="Basic and acidic residues" evidence="4">
    <location>
        <begin position="109"/>
        <end position="119"/>
    </location>
</feature>
<feature type="compositionally biased region" description="Acidic residues" evidence="4">
    <location>
        <begin position="26"/>
        <end position="36"/>
    </location>
</feature>
<protein>
    <recommendedName>
        <fullName evidence="7">Nucleolar complex protein 2 homolog</fullName>
    </recommendedName>
</protein>
<evidence type="ECO:0000256" key="3">
    <source>
        <dbReference type="ARBA" id="ARBA00023242"/>
    </source>
</evidence>
<dbReference type="InterPro" id="IPR016024">
    <property type="entry name" value="ARM-type_fold"/>
</dbReference>
<dbReference type="GO" id="GO:0005634">
    <property type="term" value="C:nucleus"/>
    <property type="evidence" value="ECO:0007669"/>
    <property type="project" value="UniProtKB-SubCell"/>
</dbReference>
<dbReference type="Proteomes" id="UP000694723">
    <property type="component" value="Unplaced"/>
</dbReference>